<comment type="similarity">
    <text evidence="1">Belongs to the Nudix hydrolase family.</text>
</comment>
<evidence type="ECO:0000256" key="2">
    <source>
        <dbReference type="ARBA" id="ARBA00022801"/>
    </source>
</evidence>
<sequence length="189" mass="20919">MQPATAAVVDLVTAVTPWDEIEQGHIEHTLAWLGSTDDIFRRVQPVTPSPHLVVYVVLVDPGTRGIYLGMHRKAGRYLPPGGHVDPGEHPFTAAAREAREELGIVAAFDVVGEKPLFVTVTDVPFPEPHVDISLWHVIRGDRTAPYALDQSEFEDGRWWDLDAPDLPESDPHLPRFLAKLDCALATPVR</sequence>
<dbReference type="Gene3D" id="3.90.79.10">
    <property type="entry name" value="Nucleoside Triphosphate Pyrophosphohydrolase"/>
    <property type="match status" value="1"/>
</dbReference>
<gene>
    <name evidence="4" type="ORF">H0264_23585</name>
</gene>
<accession>A0A7D6V7T9</accession>
<dbReference type="RefSeq" id="WP_181579561.1">
    <property type="nucleotide sequence ID" value="NZ_CP059399.1"/>
</dbReference>
<reference evidence="4 5" key="1">
    <citation type="submission" date="2020-07" db="EMBL/GenBank/DDBJ databases">
        <authorList>
            <person name="Zhuang K."/>
            <person name="Ran Y."/>
        </authorList>
    </citation>
    <scope>NUCLEOTIDE SEQUENCE [LARGE SCALE GENOMIC DNA]</scope>
    <source>
        <strain evidence="4 5">WCH-YHL-001</strain>
    </source>
</reference>
<dbReference type="InterPro" id="IPR000086">
    <property type="entry name" value="NUDIX_hydrolase_dom"/>
</dbReference>
<dbReference type="PROSITE" id="PS00893">
    <property type="entry name" value="NUDIX_BOX"/>
    <property type="match status" value="1"/>
</dbReference>
<keyword evidence="5" id="KW-1185">Reference proteome</keyword>
<evidence type="ECO:0000313" key="5">
    <source>
        <dbReference type="Proteomes" id="UP000515512"/>
    </source>
</evidence>
<proteinExistence type="inferred from homology"/>
<organism evidence="4 5">
    <name type="scientific">Nocardia huaxiensis</name>
    <dbReference type="NCBI Taxonomy" id="2755382"/>
    <lineage>
        <taxon>Bacteria</taxon>
        <taxon>Bacillati</taxon>
        <taxon>Actinomycetota</taxon>
        <taxon>Actinomycetes</taxon>
        <taxon>Mycobacteriales</taxon>
        <taxon>Nocardiaceae</taxon>
        <taxon>Nocardia</taxon>
    </lineage>
</organism>
<dbReference type="PANTHER" id="PTHR43736:SF1">
    <property type="entry name" value="DIHYDRONEOPTERIN TRIPHOSPHATE DIPHOSPHATASE"/>
    <property type="match status" value="1"/>
</dbReference>
<evidence type="ECO:0000256" key="1">
    <source>
        <dbReference type="ARBA" id="ARBA00005582"/>
    </source>
</evidence>
<name>A0A7D6V7T9_9NOCA</name>
<dbReference type="CDD" id="cd03674">
    <property type="entry name" value="NUDIX_Hydrolase"/>
    <property type="match status" value="1"/>
</dbReference>
<dbReference type="GO" id="GO:0016787">
    <property type="term" value="F:hydrolase activity"/>
    <property type="evidence" value="ECO:0007669"/>
    <property type="project" value="UniProtKB-KW"/>
</dbReference>
<dbReference type="PROSITE" id="PS51462">
    <property type="entry name" value="NUDIX"/>
    <property type="match status" value="1"/>
</dbReference>
<dbReference type="Proteomes" id="UP000515512">
    <property type="component" value="Chromosome"/>
</dbReference>
<evidence type="ECO:0000313" key="4">
    <source>
        <dbReference type="EMBL" id="QLY28353.1"/>
    </source>
</evidence>
<dbReference type="SUPFAM" id="SSF55811">
    <property type="entry name" value="Nudix"/>
    <property type="match status" value="1"/>
</dbReference>
<dbReference type="Pfam" id="PF00293">
    <property type="entry name" value="NUDIX"/>
    <property type="match status" value="1"/>
</dbReference>
<protein>
    <submittedName>
        <fullName evidence="4">NUDIX domain-containing protein</fullName>
    </submittedName>
</protein>
<dbReference type="KEGG" id="nhu:H0264_23585"/>
<feature type="domain" description="Nudix hydrolase" evidence="3">
    <location>
        <begin position="49"/>
        <end position="181"/>
    </location>
</feature>
<dbReference type="InterPro" id="IPR015797">
    <property type="entry name" value="NUDIX_hydrolase-like_dom_sf"/>
</dbReference>
<dbReference type="AlphaFoldDB" id="A0A7D6V7T9"/>
<evidence type="ECO:0000259" key="3">
    <source>
        <dbReference type="PROSITE" id="PS51462"/>
    </source>
</evidence>
<dbReference type="EMBL" id="CP059399">
    <property type="protein sequence ID" value="QLY28353.1"/>
    <property type="molecule type" value="Genomic_DNA"/>
</dbReference>
<dbReference type="PANTHER" id="PTHR43736">
    <property type="entry name" value="ADP-RIBOSE PYROPHOSPHATASE"/>
    <property type="match status" value="1"/>
</dbReference>
<keyword evidence="2" id="KW-0378">Hydrolase</keyword>
<dbReference type="InterPro" id="IPR020084">
    <property type="entry name" value="NUDIX_hydrolase_CS"/>
</dbReference>